<dbReference type="NCBIfam" id="NF038402">
    <property type="entry name" value="TroA_like"/>
    <property type="match status" value="1"/>
</dbReference>
<dbReference type="RefSeq" id="WP_273642376.1">
    <property type="nucleotide sequence ID" value="NZ_JAQQXP010000003.1"/>
</dbReference>
<proteinExistence type="predicted"/>
<gene>
    <name evidence="3" type="ORF">OIK42_17480</name>
</gene>
<keyword evidence="4" id="KW-1185">Reference proteome</keyword>
<evidence type="ECO:0000259" key="2">
    <source>
        <dbReference type="PROSITE" id="PS50983"/>
    </source>
</evidence>
<dbReference type="Pfam" id="PF01497">
    <property type="entry name" value="Peripla_BP_2"/>
    <property type="match status" value="1"/>
</dbReference>
<dbReference type="PANTHER" id="PTHR30535">
    <property type="entry name" value="VITAMIN B12-BINDING PROTEIN"/>
    <property type="match status" value="1"/>
</dbReference>
<feature type="domain" description="Fe/B12 periplasmic-binding" evidence="2">
    <location>
        <begin position="30"/>
        <end position="275"/>
    </location>
</feature>
<reference evidence="3 4" key="1">
    <citation type="submission" date="2022-10" db="EMBL/GenBank/DDBJ databases">
        <title>Alteromonas sp. chi3 Genome sequencing.</title>
        <authorList>
            <person name="Park S."/>
        </authorList>
    </citation>
    <scope>NUCLEOTIDE SEQUENCE [LARGE SCALE GENOMIC DNA]</scope>
    <source>
        <strain evidence="4">chi3</strain>
    </source>
</reference>
<dbReference type="Proteomes" id="UP001218788">
    <property type="component" value="Unassembled WGS sequence"/>
</dbReference>
<dbReference type="PANTHER" id="PTHR30535:SF34">
    <property type="entry name" value="MOLYBDATE-BINDING PROTEIN MOLA"/>
    <property type="match status" value="1"/>
</dbReference>
<evidence type="ECO:0000256" key="1">
    <source>
        <dbReference type="ARBA" id="ARBA00022729"/>
    </source>
</evidence>
<dbReference type="InterPro" id="IPR054828">
    <property type="entry name" value="Vit_B12_bind_prot"/>
</dbReference>
<keyword evidence="1" id="KW-0732">Signal</keyword>
<comment type="caution">
    <text evidence="3">The sequence shown here is derived from an EMBL/GenBank/DDBJ whole genome shotgun (WGS) entry which is preliminary data.</text>
</comment>
<dbReference type="InterPro" id="IPR050902">
    <property type="entry name" value="ABC_Transporter_SBP"/>
</dbReference>
<dbReference type="InterPro" id="IPR002491">
    <property type="entry name" value="ABC_transptr_periplasmic_BD"/>
</dbReference>
<accession>A0ABT5L656</accession>
<evidence type="ECO:0000313" key="4">
    <source>
        <dbReference type="Proteomes" id="UP001218788"/>
    </source>
</evidence>
<evidence type="ECO:0000313" key="3">
    <source>
        <dbReference type="EMBL" id="MDC8832548.1"/>
    </source>
</evidence>
<sequence>MKLFNYLLARPWNWCFLLVCIPLSVNAGQRIVTLSPHLTEWVYSLQSEQQLVGVSAYSNYPDENISLPIVADYQGVDFSALLALEPDLVLAWGGGNKPQDIARLKSLGIKVYVSQPQSLEDIATEINDVAELLGKSALAQRLTTDFLHSLQQTRQQYSEQSRVNVFYYMWSQPLMTIGQGAWANHVLSVCGASNIFNDSPIDYPEVSVKQVLLRQPQLLIAASDQEVPALEQFWAGHREVITAPLITANGNALHRFTLRITGAIDSLCHKVNQYRQSSPQHADDAQPK</sequence>
<protein>
    <submittedName>
        <fullName evidence="3">Cobalamin-binding protein</fullName>
    </submittedName>
</protein>
<name>A0ABT5L656_9ALTE</name>
<dbReference type="EMBL" id="JAQQXP010000003">
    <property type="protein sequence ID" value="MDC8832548.1"/>
    <property type="molecule type" value="Genomic_DNA"/>
</dbReference>
<dbReference type="CDD" id="cd01144">
    <property type="entry name" value="BtuF"/>
    <property type="match status" value="1"/>
</dbReference>
<dbReference type="PROSITE" id="PS50983">
    <property type="entry name" value="FE_B12_PBP"/>
    <property type="match status" value="1"/>
</dbReference>
<dbReference type="Gene3D" id="3.40.50.1980">
    <property type="entry name" value="Nitrogenase molybdenum iron protein domain"/>
    <property type="match status" value="2"/>
</dbReference>
<dbReference type="SUPFAM" id="SSF53807">
    <property type="entry name" value="Helical backbone' metal receptor"/>
    <property type="match status" value="1"/>
</dbReference>
<organism evidence="3 4">
    <name type="scientific">Alteromonas gilva</name>
    <dbReference type="NCBI Taxonomy" id="2987522"/>
    <lineage>
        <taxon>Bacteria</taxon>
        <taxon>Pseudomonadati</taxon>
        <taxon>Pseudomonadota</taxon>
        <taxon>Gammaproteobacteria</taxon>
        <taxon>Alteromonadales</taxon>
        <taxon>Alteromonadaceae</taxon>
        <taxon>Alteromonas/Salinimonas group</taxon>
        <taxon>Alteromonas</taxon>
    </lineage>
</organism>